<comment type="caution">
    <text evidence="2">The sequence shown here is derived from an EMBL/GenBank/DDBJ whole genome shotgun (WGS) entry which is preliminary data.</text>
</comment>
<evidence type="ECO:0000313" key="2">
    <source>
        <dbReference type="EMBL" id="KAJ8350639.1"/>
    </source>
</evidence>
<sequence length="104" mass="11267">MERRRWDLGVTPQVTGKNQDLSAFISSPWRRTGEPQGDGKQVRLGVGGGGDAFSSRTLSAIANREHQRLHSRVVPESGTARSAARRTAGTTTHAEQGRETGKEV</sequence>
<evidence type="ECO:0000256" key="1">
    <source>
        <dbReference type="SAM" id="MobiDB-lite"/>
    </source>
</evidence>
<organism evidence="2 3">
    <name type="scientific">Synaphobranchus kaupii</name>
    <name type="common">Kaup's arrowtooth eel</name>
    <dbReference type="NCBI Taxonomy" id="118154"/>
    <lineage>
        <taxon>Eukaryota</taxon>
        <taxon>Metazoa</taxon>
        <taxon>Chordata</taxon>
        <taxon>Craniata</taxon>
        <taxon>Vertebrata</taxon>
        <taxon>Euteleostomi</taxon>
        <taxon>Actinopterygii</taxon>
        <taxon>Neopterygii</taxon>
        <taxon>Teleostei</taxon>
        <taxon>Anguilliformes</taxon>
        <taxon>Synaphobranchidae</taxon>
        <taxon>Synaphobranchus</taxon>
    </lineage>
</organism>
<dbReference type="Proteomes" id="UP001152622">
    <property type="component" value="Chromosome 9"/>
</dbReference>
<feature type="compositionally biased region" description="Basic and acidic residues" evidence="1">
    <location>
        <begin position="95"/>
        <end position="104"/>
    </location>
</feature>
<accession>A0A9Q1F441</accession>
<dbReference type="AlphaFoldDB" id="A0A9Q1F441"/>
<evidence type="ECO:0000313" key="3">
    <source>
        <dbReference type="Proteomes" id="UP001152622"/>
    </source>
</evidence>
<feature type="compositionally biased region" description="Low complexity" evidence="1">
    <location>
        <begin position="77"/>
        <end position="92"/>
    </location>
</feature>
<dbReference type="EMBL" id="JAINUF010000009">
    <property type="protein sequence ID" value="KAJ8350639.1"/>
    <property type="molecule type" value="Genomic_DNA"/>
</dbReference>
<protein>
    <submittedName>
        <fullName evidence="2">Uncharacterized protein</fullName>
    </submittedName>
</protein>
<gene>
    <name evidence="2" type="ORF">SKAU_G00257690</name>
</gene>
<proteinExistence type="predicted"/>
<name>A0A9Q1F441_SYNKA</name>
<feature type="region of interest" description="Disordered" evidence="1">
    <location>
        <begin position="62"/>
        <end position="104"/>
    </location>
</feature>
<reference evidence="2" key="1">
    <citation type="journal article" date="2023" name="Science">
        <title>Genome structures resolve the early diversification of teleost fishes.</title>
        <authorList>
            <person name="Parey E."/>
            <person name="Louis A."/>
            <person name="Montfort J."/>
            <person name="Bouchez O."/>
            <person name="Roques C."/>
            <person name="Iampietro C."/>
            <person name="Lluch J."/>
            <person name="Castinel A."/>
            <person name="Donnadieu C."/>
            <person name="Desvignes T."/>
            <person name="Floi Bucao C."/>
            <person name="Jouanno E."/>
            <person name="Wen M."/>
            <person name="Mejri S."/>
            <person name="Dirks R."/>
            <person name="Jansen H."/>
            <person name="Henkel C."/>
            <person name="Chen W.J."/>
            <person name="Zahm M."/>
            <person name="Cabau C."/>
            <person name="Klopp C."/>
            <person name="Thompson A.W."/>
            <person name="Robinson-Rechavi M."/>
            <person name="Braasch I."/>
            <person name="Lecointre G."/>
            <person name="Bobe J."/>
            <person name="Postlethwait J.H."/>
            <person name="Berthelot C."/>
            <person name="Roest Crollius H."/>
            <person name="Guiguen Y."/>
        </authorList>
    </citation>
    <scope>NUCLEOTIDE SEQUENCE</scope>
    <source>
        <strain evidence="2">WJC10195</strain>
    </source>
</reference>
<keyword evidence="3" id="KW-1185">Reference proteome</keyword>